<evidence type="ECO:0000256" key="2">
    <source>
        <dbReference type="SAM" id="SignalP"/>
    </source>
</evidence>
<evidence type="ECO:0000313" key="4">
    <source>
        <dbReference type="Proteomes" id="UP001204524"/>
    </source>
</evidence>
<evidence type="ECO:0000256" key="1">
    <source>
        <dbReference type="SAM" id="Phobius"/>
    </source>
</evidence>
<dbReference type="EMBL" id="JANARS010000007">
    <property type="protein sequence ID" value="MCP3423493.1"/>
    <property type="molecule type" value="Genomic_DNA"/>
</dbReference>
<dbReference type="RefSeq" id="WP_254182665.1">
    <property type="nucleotide sequence ID" value="NZ_JANARS010000007.1"/>
</dbReference>
<feature type="signal peptide" evidence="2">
    <location>
        <begin position="1"/>
        <end position="26"/>
    </location>
</feature>
<feature type="chain" id="PRO_5046074245" evidence="2">
    <location>
        <begin position="27"/>
        <end position="98"/>
    </location>
</feature>
<comment type="caution">
    <text evidence="3">The sequence shown here is derived from an EMBL/GenBank/DDBJ whole genome shotgun (WGS) entry which is preliminary data.</text>
</comment>
<keyword evidence="1" id="KW-1133">Transmembrane helix</keyword>
<sequence>MLRHLWWVLGLALVCCGVAVTLSAQAGPAEFSWFAYAPPSHDPGWQMSWIDPVGSGSVLVVSRWQVAGCAVVAAGLMVIAGGAGFRLGQRRAERRGQL</sequence>
<name>A0ABT1L0E4_9ACTN</name>
<accession>A0ABT1L0E4</accession>
<keyword evidence="4" id="KW-1185">Reference proteome</keyword>
<keyword evidence="2" id="KW-0732">Signal</keyword>
<keyword evidence="1" id="KW-0812">Transmembrane</keyword>
<evidence type="ECO:0000313" key="3">
    <source>
        <dbReference type="EMBL" id="MCP3423493.1"/>
    </source>
</evidence>
<organism evidence="3 4">
    <name type="scientific">Nocardioides pinisoli</name>
    <dbReference type="NCBI Taxonomy" id="2950279"/>
    <lineage>
        <taxon>Bacteria</taxon>
        <taxon>Bacillati</taxon>
        <taxon>Actinomycetota</taxon>
        <taxon>Actinomycetes</taxon>
        <taxon>Propionibacteriales</taxon>
        <taxon>Nocardioidaceae</taxon>
        <taxon>Nocardioides</taxon>
    </lineage>
</organism>
<protein>
    <submittedName>
        <fullName evidence="3">Uncharacterized protein</fullName>
    </submittedName>
</protein>
<proteinExistence type="predicted"/>
<reference evidence="3 4" key="1">
    <citation type="submission" date="2022-06" db="EMBL/GenBank/DDBJ databases">
        <authorList>
            <person name="So Y."/>
        </authorList>
    </citation>
    <scope>NUCLEOTIDE SEQUENCE [LARGE SCALE GENOMIC DNA]</scope>
    <source>
        <strain evidence="3 4">STR3</strain>
    </source>
</reference>
<feature type="transmembrane region" description="Helical" evidence="1">
    <location>
        <begin position="64"/>
        <end position="85"/>
    </location>
</feature>
<keyword evidence="1" id="KW-0472">Membrane</keyword>
<dbReference type="Proteomes" id="UP001204524">
    <property type="component" value="Unassembled WGS sequence"/>
</dbReference>
<gene>
    <name evidence="3" type="ORF">NCI01_16940</name>
</gene>